<dbReference type="PANTHER" id="PTHR42795:SF1">
    <property type="entry name" value="ALANINE DEHYDROGENASE"/>
    <property type="match status" value="1"/>
</dbReference>
<dbReference type="PANTHER" id="PTHR42795">
    <property type="entry name" value="ALANINE DEHYDROGENASE"/>
    <property type="match status" value="1"/>
</dbReference>
<sequence>MKSVGVIKEIKNFERRVSLCPEGVAALVEQQIPVFVERDAGEPSGYGDEAYAQAGATIVPSAEKVFRKADIILKVQPLSPDECELTREDQIFFSFINLYQHPERLLQLLKTKAIFFSAELLTNDQGEHLILKAISEIAGRLAVHVAANLLTVSQGGKGILLSGVSGVVPARVIVVGSGLVGKVAAVQAWQTGADVTLLSVKDLNEEAMILEKDGLTVEMFSKKRLDELLPQTDVMIVAVQAVKSNLPELRISAEQVAGMEAGSVIIDLSVEHSPIVETSHVTSLSQPTFVSQGVIHYGVPNISATIPKTATRVYARTILPYVAKLAREGFSAAMDSSPELLSALASYKGKVTNRVISNRFDTAFYNIFDLLELKL</sequence>
<comment type="caution">
    <text evidence="4">The sequence shown here is derived from an EMBL/GenBank/DDBJ whole genome shotgun (WGS) entry which is preliminary data.</text>
</comment>
<dbReference type="Gene3D" id="3.40.50.720">
    <property type="entry name" value="NAD(P)-binding Rossmann-like Domain"/>
    <property type="match status" value="2"/>
</dbReference>
<dbReference type="InterPro" id="IPR007886">
    <property type="entry name" value="AlaDH/PNT_N"/>
</dbReference>
<dbReference type="GO" id="GO:0005886">
    <property type="term" value="C:plasma membrane"/>
    <property type="evidence" value="ECO:0007669"/>
    <property type="project" value="TreeGrafter"/>
</dbReference>
<dbReference type="Pfam" id="PF01262">
    <property type="entry name" value="AlaDh_PNT_C"/>
    <property type="match status" value="1"/>
</dbReference>
<dbReference type="AlphaFoldDB" id="A0A7V5RND8"/>
<feature type="domain" description="Alanine dehydrogenase/pyridine nucleotide transhydrogenase N-terminal" evidence="3">
    <location>
        <begin position="5"/>
        <end position="138"/>
    </location>
</feature>
<evidence type="ECO:0008006" key="5">
    <source>
        <dbReference type="Google" id="ProtNLM"/>
    </source>
</evidence>
<accession>A0A7V5RND8</accession>
<dbReference type="InterPro" id="IPR007698">
    <property type="entry name" value="AlaDH/PNT_NAD(H)-bd"/>
</dbReference>
<evidence type="ECO:0000256" key="1">
    <source>
        <dbReference type="ARBA" id="ARBA00023002"/>
    </source>
</evidence>
<proteinExistence type="predicted"/>
<evidence type="ECO:0000259" key="3">
    <source>
        <dbReference type="SMART" id="SM01003"/>
    </source>
</evidence>
<reference evidence="4" key="1">
    <citation type="journal article" date="2020" name="mSystems">
        <title>Genome- and Community-Level Interaction Insights into Carbon Utilization and Element Cycling Functions of Hydrothermarchaeota in Hydrothermal Sediment.</title>
        <authorList>
            <person name="Zhou Z."/>
            <person name="Liu Y."/>
            <person name="Xu W."/>
            <person name="Pan J."/>
            <person name="Luo Z.H."/>
            <person name="Li M."/>
        </authorList>
    </citation>
    <scope>NUCLEOTIDE SEQUENCE [LARGE SCALE GENOMIC DNA]</scope>
    <source>
        <strain evidence="4">HyVt-460</strain>
    </source>
</reference>
<feature type="domain" description="Alanine dehydrogenase/pyridine nucleotide transhydrogenase NAD(H)-binding" evidence="2">
    <location>
        <begin position="150"/>
        <end position="298"/>
    </location>
</feature>
<dbReference type="Proteomes" id="UP000885771">
    <property type="component" value="Unassembled WGS sequence"/>
</dbReference>
<dbReference type="GO" id="GO:0006524">
    <property type="term" value="P:alanine catabolic process"/>
    <property type="evidence" value="ECO:0007669"/>
    <property type="project" value="TreeGrafter"/>
</dbReference>
<evidence type="ECO:0000313" key="4">
    <source>
        <dbReference type="EMBL" id="HHM01694.1"/>
    </source>
</evidence>
<name>A0A7V5RND8_CALAY</name>
<dbReference type="InterPro" id="IPR036291">
    <property type="entry name" value="NAD(P)-bd_dom_sf"/>
</dbReference>
<keyword evidence="1" id="KW-0560">Oxidoreductase</keyword>
<dbReference type="EMBL" id="DRLI01000064">
    <property type="protein sequence ID" value="HHM01694.1"/>
    <property type="molecule type" value="Genomic_DNA"/>
</dbReference>
<organism evidence="4">
    <name type="scientific">Caldithrix abyssi</name>
    <dbReference type="NCBI Taxonomy" id="187145"/>
    <lineage>
        <taxon>Bacteria</taxon>
        <taxon>Pseudomonadati</taxon>
        <taxon>Calditrichota</taxon>
        <taxon>Calditrichia</taxon>
        <taxon>Calditrichales</taxon>
        <taxon>Calditrichaceae</taxon>
        <taxon>Caldithrix</taxon>
    </lineage>
</organism>
<dbReference type="GO" id="GO:0000286">
    <property type="term" value="F:alanine dehydrogenase activity"/>
    <property type="evidence" value="ECO:0007669"/>
    <property type="project" value="TreeGrafter"/>
</dbReference>
<gene>
    <name evidence="4" type="ORF">ENJ15_01680</name>
</gene>
<dbReference type="SUPFAM" id="SSF51735">
    <property type="entry name" value="NAD(P)-binding Rossmann-fold domains"/>
    <property type="match status" value="1"/>
</dbReference>
<evidence type="ECO:0000259" key="2">
    <source>
        <dbReference type="SMART" id="SM01002"/>
    </source>
</evidence>
<dbReference type="Pfam" id="PF05222">
    <property type="entry name" value="AlaDh_PNT_N"/>
    <property type="match status" value="1"/>
</dbReference>
<dbReference type="SMART" id="SM01002">
    <property type="entry name" value="AlaDh_PNT_C"/>
    <property type="match status" value="1"/>
</dbReference>
<protein>
    <recommendedName>
        <fullName evidence="5">Alanine dehydrogenase</fullName>
    </recommendedName>
</protein>
<dbReference type="SMART" id="SM01003">
    <property type="entry name" value="AlaDh_PNT_N"/>
    <property type="match status" value="1"/>
</dbReference>
<dbReference type="SUPFAM" id="SSF52283">
    <property type="entry name" value="Formate/glycerate dehydrogenase catalytic domain-like"/>
    <property type="match status" value="1"/>
</dbReference>